<gene>
    <name evidence="1" type="ORF">GGX14DRAFT_397426</name>
</gene>
<proteinExistence type="predicted"/>
<protein>
    <submittedName>
        <fullName evidence="1">Uncharacterized protein</fullName>
    </submittedName>
</protein>
<reference evidence="1" key="1">
    <citation type="submission" date="2023-03" db="EMBL/GenBank/DDBJ databases">
        <title>Massive genome expansion in bonnet fungi (Mycena s.s.) driven by repeated elements and novel gene families across ecological guilds.</title>
        <authorList>
            <consortium name="Lawrence Berkeley National Laboratory"/>
            <person name="Harder C.B."/>
            <person name="Miyauchi S."/>
            <person name="Viragh M."/>
            <person name="Kuo A."/>
            <person name="Thoen E."/>
            <person name="Andreopoulos B."/>
            <person name="Lu D."/>
            <person name="Skrede I."/>
            <person name="Drula E."/>
            <person name="Henrissat B."/>
            <person name="Morin E."/>
            <person name="Kohler A."/>
            <person name="Barry K."/>
            <person name="LaButti K."/>
            <person name="Morin E."/>
            <person name="Salamov A."/>
            <person name="Lipzen A."/>
            <person name="Mereny Z."/>
            <person name="Hegedus B."/>
            <person name="Baldrian P."/>
            <person name="Stursova M."/>
            <person name="Weitz H."/>
            <person name="Taylor A."/>
            <person name="Grigoriev I.V."/>
            <person name="Nagy L.G."/>
            <person name="Martin F."/>
            <person name="Kauserud H."/>
        </authorList>
    </citation>
    <scope>NUCLEOTIDE SEQUENCE</scope>
    <source>
        <strain evidence="1">9144</strain>
    </source>
</reference>
<comment type="caution">
    <text evidence="1">The sequence shown here is derived from an EMBL/GenBank/DDBJ whole genome shotgun (WGS) entry which is preliminary data.</text>
</comment>
<evidence type="ECO:0000313" key="2">
    <source>
        <dbReference type="Proteomes" id="UP001219525"/>
    </source>
</evidence>
<name>A0AAD6V8H0_9AGAR</name>
<dbReference type="AlphaFoldDB" id="A0AAD6V8H0"/>
<evidence type="ECO:0000313" key="1">
    <source>
        <dbReference type="EMBL" id="KAJ7205730.1"/>
    </source>
</evidence>
<organism evidence="1 2">
    <name type="scientific">Mycena pura</name>
    <dbReference type="NCBI Taxonomy" id="153505"/>
    <lineage>
        <taxon>Eukaryota</taxon>
        <taxon>Fungi</taxon>
        <taxon>Dikarya</taxon>
        <taxon>Basidiomycota</taxon>
        <taxon>Agaricomycotina</taxon>
        <taxon>Agaricomycetes</taxon>
        <taxon>Agaricomycetidae</taxon>
        <taxon>Agaricales</taxon>
        <taxon>Marasmiineae</taxon>
        <taxon>Mycenaceae</taxon>
        <taxon>Mycena</taxon>
    </lineage>
</organism>
<dbReference type="Proteomes" id="UP001219525">
    <property type="component" value="Unassembled WGS sequence"/>
</dbReference>
<dbReference type="EMBL" id="JARJCW010000042">
    <property type="protein sequence ID" value="KAJ7205730.1"/>
    <property type="molecule type" value="Genomic_DNA"/>
</dbReference>
<sequence length="124" mass="13547">MASIILRVLAGACGGHGAGISSLADPIVYACMSYILPKDLAAKPGCDIATVLTDDPRPPNFLNIAHAFFERLPIPEYQRENVGFSEASERAQTRRNLTSARILAATQRYLITGRGEEEWLEIKS</sequence>
<keyword evidence="2" id="KW-1185">Reference proteome</keyword>
<accession>A0AAD6V8H0</accession>